<dbReference type="OrthoDB" id="438553at2759"/>
<dbReference type="PANTHER" id="PTHR14738:SF29">
    <property type="entry name" value="ZINC FINGER CCCH DOMAIN-CONTAINING PROTEIN 14"/>
    <property type="match status" value="1"/>
</dbReference>
<protein>
    <recommendedName>
        <fullName evidence="3">Zinc finger CCCH domain-containing protein 14</fullName>
    </recommendedName>
</protein>
<dbReference type="PROSITE" id="PS50103">
    <property type="entry name" value="ZF_C3H1"/>
    <property type="match status" value="1"/>
</dbReference>
<reference evidence="12" key="1">
    <citation type="submission" date="2020-01" db="EMBL/GenBank/DDBJ databases">
        <title>Genome Sequencing of Three Apophysomyces-Like Fungal Strains Confirms a Novel Fungal Genus in the Mucoromycota with divergent Burkholderia-like Endosymbiotic Bacteria.</title>
        <authorList>
            <person name="Stajich J.E."/>
            <person name="Macias A.M."/>
            <person name="Carter-House D."/>
            <person name="Lovett B."/>
            <person name="Kasson L.R."/>
            <person name="Berry K."/>
            <person name="Grigoriev I."/>
            <person name="Chang Y."/>
            <person name="Spatafora J."/>
            <person name="Kasson M.T."/>
        </authorList>
    </citation>
    <scope>NUCLEOTIDE SEQUENCE</scope>
    <source>
        <strain evidence="12">NRRL A-21654</strain>
    </source>
</reference>
<dbReference type="PANTHER" id="PTHR14738">
    <property type="entry name" value="ZINC FINGER CCCH DOMAIN-CONTAINING PROTEIN 14"/>
    <property type="match status" value="1"/>
</dbReference>
<keyword evidence="5" id="KW-0677">Repeat</keyword>
<evidence type="ECO:0000313" key="12">
    <source>
        <dbReference type="EMBL" id="KAF7721265.1"/>
    </source>
</evidence>
<evidence type="ECO:0000313" key="13">
    <source>
        <dbReference type="Proteomes" id="UP000605846"/>
    </source>
</evidence>
<feature type="domain" description="C3H1-type" evidence="11">
    <location>
        <begin position="131"/>
        <end position="156"/>
    </location>
</feature>
<dbReference type="Pfam" id="PF14608">
    <property type="entry name" value="zf-CCCH_2"/>
    <property type="match status" value="5"/>
</dbReference>
<dbReference type="Gene3D" id="4.10.1000.40">
    <property type="match status" value="1"/>
</dbReference>
<gene>
    <name evidence="12" type="ORF">EC973_004992</name>
</gene>
<organism evidence="12 13">
    <name type="scientific">Apophysomyces ossiformis</name>
    <dbReference type="NCBI Taxonomy" id="679940"/>
    <lineage>
        <taxon>Eukaryota</taxon>
        <taxon>Fungi</taxon>
        <taxon>Fungi incertae sedis</taxon>
        <taxon>Mucoromycota</taxon>
        <taxon>Mucoromycotina</taxon>
        <taxon>Mucoromycetes</taxon>
        <taxon>Mucorales</taxon>
        <taxon>Mucorineae</taxon>
        <taxon>Mucoraceae</taxon>
        <taxon>Apophysomyces</taxon>
    </lineage>
</organism>
<evidence type="ECO:0000256" key="5">
    <source>
        <dbReference type="ARBA" id="ARBA00022737"/>
    </source>
</evidence>
<dbReference type="InterPro" id="IPR000571">
    <property type="entry name" value="Znf_CCCH"/>
</dbReference>
<evidence type="ECO:0000256" key="10">
    <source>
        <dbReference type="SAM" id="MobiDB-lite"/>
    </source>
</evidence>
<feature type="compositionally biased region" description="Basic and acidic residues" evidence="10">
    <location>
        <begin position="65"/>
        <end position="84"/>
    </location>
</feature>
<feature type="region of interest" description="Disordered" evidence="10">
    <location>
        <begin position="1"/>
        <end position="129"/>
    </location>
</feature>
<dbReference type="GO" id="GO:0043488">
    <property type="term" value="P:regulation of mRNA stability"/>
    <property type="evidence" value="ECO:0007669"/>
    <property type="project" value="InterPro"/>
</dbReference>
<keyword evidence="7 9" id="KW-0862">Zinc</keyword>
<dbReference type="AlphaFoldDB" id="A0A8H7EPL5"/>
<evidence type="ECO:0000256" key="1">
    <source>
        <dbReference type="ARBA" id="ARBA00004123"/>
    </source>
</evidence>
<keyword evidence="13" id="KW-1185">Reference proteome</keyword>
<accession>A0A8H7EPL5</accession>
<feature type="compositionally biased region" description="Basic and acidic residues" evidence="10">
    <location>
        <begin position="1"/>
        <end position="11"/>
    </location>
</feature>
<sequence>METETEQKREDESSEPMDIAPKTTRPERKNRIFAQALEGVTKNVGSASTPSSRPSSPPARRRVDRSRSRSPDRRRERPSYRNREPAPVADSAGDGVFSRLGHVSRPHSGQEERKSVFNRLGGTKPRTTGDIKAPERCKYWPSCKNGEACPYFHPKTVCPDFPHCSKAANECMFIHPETHKKRMPEPVAPIPMAMPFAKSPIPCKFFPYCNNPMCPFLHPTQPMQVPVRRIAVPCNNGDQCTRPGCHFMHPKDASAMAEIPCKYDGACTRPGCFYKHTVPPGTVHHNKTLVVKDQASTSDRQFSVPDDDVERIVVGESADIIKPNNNGAIDTSLSAQQEAKELDKDVVMDL</sequence>
<evidence type="ECO:0000256" key="4">
    <source>
        <dbReference type="ARBA" id="ARBA00022723"/>
    </source>
</evidence>
<dbReference type="InterPro" id="IPR040366">
    <property type="entry name" value="Nab2/ZC3H14"/>
</dbReference>
<dbReference type="EMBL" id="JABAYA010000286">
    <property type="protein sequence ID" value="KAF7721265.1"/>
    <property type="molecule type" value="Genomic_DNA"/>
</dbReference>
<evidence type="ECO:0000256" key="6">
    <source>
        <dbReference type="ARBA" id="ARBA00022771"/>
    </source>
</evidence>
<evidence type="ECO:0000256" key="8">
    <source>
        <dbReference type="ARBA" id="ARBA00023242"/>
    </source>
</evidence>
<name>A0A8H7EPL5_9FUNG</name>
<evidence type="ECO:0000259" key="11">
    <source>
        <dbReference type="PROSITE" id="PS50103"/>
    </source>
</evidence>
<comment type="subcellular location">
    <subcellularLocation>
        <location evidence="1">Nucleus</location>
    </subcellularLocation>
</comment>
<dbReference type="Gene3D" id="4.10.1000.30">
    <property type="match status" value="1"/>
</dbReference>
<evidence type="ECO:0000256" key="9">
    <source>
        <dbReference type="PROSITE-ProRule" id="PRU00723"/>
    </source>
</evidence>
<comment type="caution">
    <text evidence="12">The sequence shown here is derived from an EMBL/GenBank/DDBJ whole genome shotgun (WGS) entry which is preliminary data.</text>
</comment>
<feature type="zinc finger region" description="C3H1-type" evidence="9">
    <location>
        <begin position="131"/>
        <end position="156"/>
    </location>
</feature>
<dbReference type="GO" id="GO:0005634">
    <property type="term" value="C:nucleus"/>
    <property type="evidence" value="ECO:0007669"/>
    <property type="project" value="UniProtKB-SubCell"/>
</dbReference>
<keyword evidence="6 9" id="KW-0863">Zinc-finger</keyword>
<comment type="similarity">
    <text evidence="2">Belongs to the ZC3H14 family.</text>
</comment>
<dbReference type="FunFam" id="4.10.1000.40:FF:000006">
    <property type="entry name" value="Zinc finger CCCH domain-containing protein 14"/>
    <property type="match status" value="1"/>
</dbReference>
<evidence type="ECO:0000256" key="3">
    <source>
        <dbReference type="ARBA" id="ARBA00015071"/>
    </source>
</evidence>
<evidence type="ECO:0000256" key="2">
    <source>
        <dbReference type="ARBA" id="ARBA00008423"/>
    </source>
</evidence>
<dbReference type="GO" id="GO:0008270">
    <property type="term" value="F:zinc ion binding"/>
    <property type="evidence" value="ECO:0007669"/>
    <property type="project" value="UniProtKB-KW"/>
</dbReference>
<dbReference type="SMART" id="SM00356">
    <property type="entry name" value="ZnF_C3H1"/>
    <property type="match status" value="4"/>
</dbReference>
<dbReference type="GO" id="GO:0005737">
    <property type="term" value="C:cytoplasm"/>
    <property type="evidence" value="ECO:0007669"/>
    <property type="project" value="TreeGrafter"/>
</dbReference>
<proteinExistence type="inferred from homology"/>
<keyword evidence="8" id="KW-0539">Nucleus</keyword>
<evidence type="ECO:0000256" key="7">
    <source>
        <dbReference type="ARBA" id="ARBA00022833"/>
    </source>
</evidence>
<dbReference type="GO" id="GO:0008143">
    <property type="term" value="F:poly(A) binding"/>
    <property type="evidence" value="ECO:0007669"/>
    <property type="project" value="InterPro"/>
</dbReference>
<keyword evidence="4 9" id="KW-0479">Metal-binding</keyword>
<dbReference type="Proteomes" id="UP000605846">
    <property type="component" value="Unassembled WGS sequence"/>
</dbReference>